<gene>
    <name evidence="1" type="ORF">A3D53_01860</name>
</gene>
<dbReference type="AlphaFoldDB" id="A0A1F6MCF4"/>
<reference evidence="1 2" key="1">
    <citation type="journal article" date="2016" name="Nat. Commun.">
        <title>Thousands of microbial genomes shed light on interconnected biogeochemical processes in an aquifer system.</title>
        <authorList>
            <person name="Anantharaman K."/>
            <person name="Brown C.T."/>
            <person name="Hug L.A."/>
            <person name="Sharon I."/>
            <person name="Castelle C.J."/>
            <person name="Probst A.J."/>
            <person name="Thomas B.C."/>
            <person name="Singh A."/>
            <person name="Wilkins M.J."/>
            <person name="Karaoz U."/>
            <person name="Brodie E.L."/>
            <person name="Williams K.H."/>
            <person name="Hubbard S.S."/>
            <person name="Banfield J.F."/>
        </authorList>
    </citation>
    <scope>NUCLEOTIDE SEQUENCE [LARGE SCALE GENOMIC DNA]</scope>
</reference>
<protein>
    <submittedName>
        <fullName evidence="1">Uncharacterized protein</fullName>
    </submittedName>
</protein>
<evidence type="ECO:0000313" key="1">
    <source>
        <dbReference type="EMBL" id="OGH69193.1"/>
    </source>
</evidence>
<name>A0A1F6MCF4_9BACT</name>
<organism evidence="1 2">
    <name type="scientific">Candidatus Magasanikbacteria bacterium RIFCSPHIGHO2_02_FULL_45_10</name>
    <dbReference type="NCBI Taxonomy" id="1798679"/>
    <lineage>
        <taxon>Bacteria</taxon>
        <taxon>Candidatus Magasanikiibacteriota</taxon>
    </lineage>
</organism>
<evidence type="ECO:0000313" key="2">
    <source>
        <dbReference type="Proteomes" id="UP000176413"/>
    </source>
</evidence>
<dbReference type="Proteomes" id="UP000176413">
    <property type="component" value="Unassembled WGS sequence"/>
</dbReference>
<comment type="caution">
    <text evidence="1">The sequence shown here is derived from an EMBL/GenBank/DDBJ whole genome shotgun (WGS) entry which is preliminary data.</text>
</comment>
<dbReference type="EMBL" id="MFQA01000012">
    <property type="protein sequence ID" value="OGH69193.1"/>
    <property type="molecule type" value="Genomic_DNA"/>
</dbReference>
<proteinExistence type="predicted"/>
<sequence length="135" mass="15907">MKPLTSEKTIPLRNKEVVMGRSNVVQLKPGNEEMCMHGKCLNHQFDPEIVGTVLVPKPGIFGKETNWFTRFLGFFRKKTYWFTRCCNSPMAMYVERTTWCCLKCGRQYFRFFGSWEYCLCCGKSRYRKMYGGDDC</sequence>
<accession>A0A1F6MCF4</accession>